<dbReference type="Pfam" id="PF02901">
    <property type="entry name" value="PFL-like"/>
    <property type="match status" value="1"/>
</dbReference>
<feature type="domain" description="Glycine radical" evidence="4">
    <location>
        <begin position="595"/>
        <end position="715"/>
    </location>
</feature>
<name>A0A9D1NG53_9FIRM</name>
<reference evidence="6" key="2">
    <citation type="journal article" date="2021" name="PeerJ">
        <title>Extensive microbial diversity within the chicken gut microbiome revealed by metagenomics and culture.</title>
        <authorList>
            <person name="Gilroy R."/>
            <person name="Ravi A."/>
            <person name="Getino M."/>
            <person name="Pursley I."/>
            <person name="Horton D.L."/>
            <person name="Alikhan N.F."/>
            <person name="Baker D."/>
            <person name="Gharbi K."/>
            <person name="Hall N."/>
            <person name="Watson M."/>
            <person name="Adriaenssens E.M."/>
            <person name="Foster-Nyarko E."/>
            <person name="Jarju S."/>
            <person name="Secka A."/>
            <person name="Antonio M."/>
            <person name="Oren A."/>
            <person name="Chaudhuri R.R."/>
            <person name="La Ragione R."/>
            <person name="Hildebrand F."/>
            <person name="Pallen M.J."/>
        </authorList>
    </citation>
    <scope>NUCLEOTIDE SEQUENCE</scope>
    <source>
        <strain evidence="6">4920</strain>
    </source>
</reference>
<keyword evidence="1 3" id="KW-0556">Organic radical</keyword>
<dbReference type="SUPFAM" id="SSF51998">
    <property type="entry name" value="PFL-like glycyl radical enzymes"/>
    <property type="match status" value="1"/>
</dbReference>
<evidence type="ECO:0000256" key="1">
    <source>
        <dbReference type="ARBA" id="ARBA00022818"/>
    </source>
</evidence>
<dbReference type="GO" id="GO:0005829">
    <property type="term" value="C:cytosol"/>
    <property type="evidence" value="ECO:0007669"/>
    <property type="project" value="TreeGrafter"/>
</dbReference>
<gene>
    <name evidence="6" type="ORF">IAC74_01675</name>
</gene>
<dbReference type="Gene3D" id="3.20.70.20">
    <property type="match status" value="1"/>
</dbReference>
<dbReference type="InterPro" id="IPR004184">
    <property type="entry name" value="PFL_dom"/>
</dbReference>
<evidence type="ECO:0000259" key="4">
    <source>
        <dbReference type="PROSITE" id="PS51149"/>
    </source>
</evidence>
<feature type="domain" description="PFL" evidence="5">
    <location>
        <begin position="1"/>
        <end position="588"/>
    </location>
</feature>
<evidence type="ECO:0000259" key="5">
    <source>
        <dbReference type="PROSITE" id="PS51554"/>
    </source>
</evidence>
<dbReference type="Pfam" id="PF01228">
    <property type="entry name" value="Gly_radical"/>
    <property type="match status" value="1"/>
</dbReference>
<evidence type="ECO:0000256" key="3">
    <source>
        <dbReference type="PROSITE-ProRule" id="PRU00493"/>
    </source>
</evidence>
<dbReference type="PROSITE" id="PS51149">
    <property type="entry name" value="GLY_RADICAL_2"/>
    <property type="match status" value="1"/>
</dbReference>
<keyword evidence="2" id="KW-0456">Lyase</keyword>
<evidence type="ECO:0000313" key="6">
    <source>
        <dbReference type="EMBL" id="HIV02256.1"/>
    </source>
</evidence>
<sequence>MDQKVEFYTVYSEPRPVRLREQTRRFAYESQRGKYGDEAMRTPAVAMDDMDGFLEMSEVERYDAAIAKIAAEAPIRICPEEQVSGAATLGWGIRHLVPASYRGEELWGSVSHLTLGFDRVVYDGMDALDAQVAARLQDQSLTASQRAQIVSMQRVIASMRVWHRRYLDALKETKPDVYARLLQVPFGPARDFREAVQSLWFTFAFTRLCGNWPGIGRIDQMLGGFLERDLADGTITIEEAREFLASFFIKGCEWIEKDTQPSSGDAQHYQNIVLAGVDEHGAEVANAATYLVLDIVEELGISDFPISVRISEQTPPALLRRIAEVMRHGGGVVAVYNEPLILDSLVSFGYPLEEARRFANDGCWEVQIPGKTLFHYRAFDSLQLLLENTLRLSQETPAHFDSSEQLYQAFLENLKAKIEEIYKTDVINFTGQEPGHDWQWKESIPCSVVSLLEEGCIESGRTYLAGGPVYTVISPHIGGAPDVGNSLYAIEKLVFEEKKVSFDELMHILQQNWEGYEPLRQYVKNSYSYYGNDNDEADRYTARVLDDFAALVEPLNGRCPIRFPAGVSTFGRQIEWAPARAATPFGSKRGEILSGNTSPTPGTDAAGATAVIRSYCKADLKKQANGAALDVKLYPGTVEGENGVAALVALMQGFVRLGGCFMQLDIMDAEVLRQAQEHPEQFKTLSVRVSGWNARFVTLDREWQQMIIERSSQKV</sequence>
<dbReference type="PROSITE" id="PS51554">
    <property type="entry name" value="PFL"/>
    <property type="match status" value="1"/>
</dbReference>
<dbReference type="Proteomes" id="UP000886743">
    <property type="component" value="Unassembled WGS sequence"/>
</dbReference>
<dbReference type="PANTHER" id="PTHR43641">
    <property type="entry name" value="FORMATE ACETYLTRANSFERASE 3-RELATED"/>
    <property type="match status" value="1"/>
</dbReference>
<dbReference type="GO" id="GO:0016829">
    <property type="term" value="F:lyase activity"/>
    <property type="evidence" value="ECO:0007669"/>
    <property type="project" value="UniProtKB-KW"/>
</dbReference>
<comment type="caution">
    <text evidence="6">The sequence shown here is derived from an EMBL/GenBank/DDBJ whole genome shotgun (WGS) entry which is preliminary data.</text>
</comment>
<reference evidence="6" key="1">
    <citation type="submission" date="2020-10" db="EMBL/GenBank/DDBJ databases">
        <authorList>
            <person name="Gilroy R."/>
        </authorList>
    </citation>
    <scope>NUCLEOTIDE SEQUENCE</scope>
    <source>
        <strain evidence="6">4920</strain>
    </source>
</reference>
<dbReference type="EMBL" id="DVOF01000051">
    <property type="protein sequence ID" value="HIV02256.1"/>
    <property type="molecule type" value="Genomic_DNA"/>
</dbReference>
<organism evidence="6 7">
    <name type="scientific">Candidatus Aphodoplasma excrementigallinarum</name>
    <dbReference type="NCBI Taxonomy" id="2840673"/>
    <lineage>
        <taxon>Bacteria</taxon>
        <taxon>Bacillati</taxon>
        <taxon>Bacillota</taxon>
        <taxon>Clostridia</taxon>
        <taxon>Eubacteriales</taxon>
        <taxon>Candidatus Aphodoplasma</taxon>
    </lineage>
</organism>
<dbReference type="InterPro" id="IPR001150">
    <property type="entry name" value="Gly_radical"/>
</dbReference>
<feature type="modified residue" description="Glycine radical" evidence="3">
    <location>
        <position position="691"/>
    </location>
</feature>
<proteinExistence type="predicted"/>
<evidence type="ECO:0000313" key="7">
    <source>
        <dbReference type="Proteomes" id="UP000886743"/>
    </source>
</evidence>
<accession>A0A9D1NG53</accession>
<protein>
    <submittedName>
        <fullName evidence="6">Uncharacterized protein</fullName>
    </submittedName>
</protein>
<dbReference type="InterPro" id="IPR051215">
    <property type="entry name" value="GRE"/>
</dbReference>
<dbReference type="AlphaFoldDB" id="A0A9D1NG53"/>
<dbReference type="PANTHER" id="PTHR43641:SF2">
    <property type="entry name" value="DEHYDRATASE YBIW-RELATED"/>
    <property type="match status" value="1"/>
</dbReference>
<evidence type="ECO:0000256" key="2">
    <source>
        <dbReference type="ARBA" id="ARBA00023239"/>
    </source>
</evidence>